<keyword evidence="2" id="KW-1185">Reference proteome</keyword>
<reference evidence="2" key="1">
    <citation type="journal article" date="2016" name="Nat. Biotechnol.">
        <title>Sequencing wild and cultivated cassava and related species reveals extensive interspecific hybridization and genetic diversity.</title>
        <authorList>
            <person name="Bredeson J.V."/>
            <person name="Lyons J.B."/>
            <person name="Prochnik S.E."/>
            <person name="Wu G.A."/>
            <person name="Ha C.M."/>
            <person name="Edsinger-Gonzales E."/>
            <person name="Grimwood J."/>
            <person name="Schmutz J."/>
            <person name="Rabbi I.Y."/>
            <person name="Egesi C."/>
            <person name="Nauluvula P."/>
            <person name="Lebot V."/>
            <person name="Ndunguru J."/>
            <person name="Mkamilo G."/>
            <person name="Bart R.S."/>
            <person name="Setter T.L."/>
            <person name="Gleadow R.M."/>
            <person name="Kulakow P."/>
            <person name="Ferguson M.E."/>
            <person name="Rounsley S."/>
            <person name="Rokhsar D.S."/>
        </authorList>
    </citation>
    <scope>NUCLEOTIDE SEQUENCE [LARGE SCALE GENOMIC DNA]</scope>
    <source>
        <strain evidence="2">cv. AM560-2</strain>
    </source>
</reference>
<proteinExistence type="predicted"/>
<sequence>MRLGADVIVFSRWDDGKSQTLSIGLLSYTFLTATGKEDIVVPMIDFEKKDQANWNTKIRSSLDDWNTNLAIILQWTPFLSEEDLLQQFNFLEDQGTRVIIYNLWEDDEGSLELDFDTDPHDIQIRGVNRDEKNIEMSKRYPSAKYFLTYRHSLRNYVAILYREFPTGFRIILRGKEIEHHDIVNDMMEAQEIMYRPQNLPEGKSKRNEDIVAKGMMGFVKDACHHIDVQGFNVYHKNRLIKPFWRVWNPAGSDGRGVIGLIEANFVEPAHDKQGFERTTVLERLEAKLISIQRDYWAKNCQVIGYAPRRNPKNHSSSTDCSSRSNKNGESSVRGGKRSPADATSPNKQGSITGNQRFLPANAINQKTPGFNNMNSRSPADATSPNQQGFITGKQRFPPANAVNQNAQGSNSMDPGVTSSVQFGGSSTRNLSHVEASLAPTSPLRDSAASGSSRPVDDNGQPANNHPIKGVNHLKQNGPDLNVRLNGPAPVQIMDRLIRMLQEKTMEFEAEKKKAERLNEDNLALVHIIEVERAGWATAEQEFLKRLEDASKTIEDLKERLRQLEESKLQSCKIEKQ</sequence>
<accession>A0ACB7GNU7</accession>
<organism evidence="1 2">
    <name type="scientific">Manihot esculenta</name>
    <name type="common">Cassava</name>
    <name type="synonym">Jatropha manihot</name>
    <dbReference type="NCBI Taxonomy" id="3983"/>
    <lineage>
        <taxon>Eukaryota</taxon>
        <taxon>Viridiplantae</taxon>
        <taxon>Streptophyta</taxon>
        <taxon>Embryophyta</taxon>
        <taxon>Tracheophyta</taxon>
        <taxon>Spermatophyta</taxon>
        <taxon>Magnoliopsida</taxon>
        <taxon>eudicotyledons</taxon>
        <taxon>Gunneridae</taxon>
        <taxon>Pentapetalae</taxon>
        <taxon>rosids</taxon>
        <taxon>fabids</taxon>
        <taxon>Malpighiales</taxon>
        <taxon>Euphorbiaceae</taxon>
        <taxon>Crotonoideae</taxon>
        <taxon>Manihoteae</taxon>
        <taxon>Manihot</taxon>
    </lineage>
</organism>
<name>A0ACB7GNU7_MANES</name>
<gene>
    <name evidence="1" type="ORF">MANES_12G007200v8</name>
</gene>
<protein>
    <submittedName>
        <fullName evidence="1">Uncharacterized protein</fullName>
    </submittedName>
</protein>
<evidence type="ECO:0000313" key="2">
    <source>
        <dbReference type="Proteomes" id="UP000091857"/>
    </source>
</evidence>
<dbReference type="EMBL" id="CM004398">
    <property type="protein sequence ID" value="KAG8641589.1"/>
    <property type="molecule type" value="Genomic_DNA"/>
</dbReference>
<dbReference type="Proteomes" id="UP000091857">
    <property type="component" value="Chromosome 12"/>
</dbReference>
<evidence type="ECO:0000313" key="1">
    <source>
        <dbReference type="EMBL" id="KAG8641589.1"/>
    </source>
</evidence>
<comment type="caution">
    <text evidence="1">The sequence shown here is derived from an EMBL/GenBank/DDBJ whole genome shotgun (WGS) entry which is preliminary data.</text>
</comment>